<keyword evidence="2" id="KW-0963">Cytoplasm</keyword>
<dbReference type="InterPro" id="IPR002104">
    <property type="entry name" value="Integrase_catalytic"/>
</dbReference>
<dbReference type="InterPro" id="IPR044068">
    <property type="entry name" value="CB"/>
</dbReference>
<dbReference type="Pfam" id="PF00589">
    <property type="entry name" value="Phage_integrase"/>
    <property type="match status" value="1"/>
</dbReference>
<evidence type="ECO:0000256" key="1">
    <source>
        <dbReference type="ARBA" id="ARBA00004496"/>
    </source>
</evidence>
<keyword evidence="12" id="KW-0614">Plasmid</keyword>
<dbReference type="InterPro" id="IPR013762">
    <property type="entry name" value="Integrase-like_cat_sf"/>
</dbReference>
<keyword evidence="3" id="KW-0132">Cell division</keyword>
<evidence type="ECO:0000256" key="4">
    <source>
        <dbReference type="ARBA" id="ARBA00022829"/>
    </source>
</evidence>
<dbReference type="InterPro" id="IPR050090">
    <property type="entry name" value="Tyrosine_recombinase_XerCD"/>
</dbReference>
<keyword evidence="13" id="KW-1185">Reference proteome</keyword>
<keyword evidence="5" id="KW-0229">DNA integration</keyword>
<keyword evidence="8" id="KW-0131">Cell cycle</keyword>
<dbReference type="GO" id="GO:0007059">
    <property type="term" value="P:chromosome segregation"/>
    <property type="evidence" value="ECO:0007669"/>
    <property type="project" value="UniProtKB-KW"/>
</dbReference>
<name>L0DQC3_SINAD</name>
<dbReference type="Pfam" id="PF02899">
    <property type="entry name" value="Phage_int_SAM_1"/>
    <property type="match status" value="1"/>
</dbReference>
<dbReference type="InterPro" id="IPR010998">
    <property type="entry name" value="Integrase_recombinase_N"/>
</dbReference>
<feature type="domain" description="Tyr recombinase" evidence="10">
    <location>
        <begin position="141"/>
        <end position="330"/>
    </location>
</feature>
<comment type="subcellular location">
    <subcellularLocation>
        <location evidence="1">Cytoplasm</location>
    </subcellularLocation>
</comment>
<dbReference type="PANTHER" id="PTHR30349">
    <property type="entry name" value="PHAGE INTEGRASE-RELATED"/>
    <property type="match status" value="1"/>
</dbReference>
<evidence type="ECO:0000259" key="11">
    <source>
        <dbReference type="PROSITE" id="PS51900"/>
    </source>
</evidence>
<evidence type="ECO:0000259" key="10">
    <source>
        <dbReference type="PROSITE" id="PS51898"/>
    </source>
</evidence>
<dbReference type="GO" id="GO:0003677">
    <property type="term" value="F:DNA binding"/>
    <property type="evidence" value="ECO:0007669"/>
    <property type="project" value="UniProtKB-UniRule"/>
</dbReference>
<keyword evidence="6 9" id="KW-0238">DNA-binding</keyword>
<accession>L0DQC3</accession>
<gene>
    <name evidence="12" type="ordered locus">Sinac_7582</name>
</gene>
<evidence type="ECO:0000256" key="3">
    <source>
        <dbReference type="ARBA" id="ARBA00022618"/>
    </source>
</evidence>
<dbReference type="eggNOG" id="COG4974">
    <property type="taxonomic scope" value="Bacteria"/>
</dbReference>
<dbReference type="EMBL" id="CP003365">
    <property type="protein sequence ID" value="AGA31614.1"/>
    <property type="molecule type" value="Genomic_DNA"/>
</dbReference>
<evidence type="ECO:0000313" key="12">
    <source>
        <dbReference type="EMBL" id="AGA31614.1"/>
    </source>
</evidence>
<organism evidence="12 13">
    <name type="scientific">Singulisphaera acidiphila (strain ATCC BAA-1392 / DSM 18658 / VKM B-2454 / MOB10)</name>
    <dbReference type="NCBI Taxonomy" id="886293"/>
    <lineage>
        <taxon>Bacteria</taxon>
        <taxon>Pseudomonadati</taxon>
        <taxon>Planctomycetota</taxon>
        <taxon>Planctomycetia</taxon>
        <taxon>Isosphaerales</taxon>
        <taxon>Isosphaeraceae</taxon>
        <taxon>Singulisphaera</taxon>
    </lineage>
</organism>
<dbReference type="Gene3D" id="1.10.150.130">
    <property type="match status" value="1"/>
</dbReference>
<keyword evidence="7" id="KW-0233">DNA recombination</keyword>
<dbReference type="GO" id="GO:0051301">
    <property type="term" value="P:cell division"/>
    <property type="evidence" value="ECO:0007669"/>
    <property type="project" value="UniProtKB-KW"/>
</dbReference>
<dbReference type="Proteomes" id="UP000010798">
    <property type="component" value="Plasmid pSINAC01"/>
</dbReference>
<dbReference type="SUPFAM" id="SSF56349">
    <property type="entry name" value="DNA breaking-rejoining enzymes"/>
    <property type="match status" value="1"/>
</dbReference>
<dbReference type="Gene3D" id="1.10.443.10">
    <property type="entry name" value="Intergrase catalytic core"/>
    <property type="match status" value="1"/>
</dbReference>
<evidence type="ECO:0000256" key="9">
    <source>
        <dbReference type="PROSITE-ProRule" id="PRU01248"/>
    </source>
</evidence>
<dbReference type="InterPro" id="IPR004107">
    <property type="entry name" value="Integrase_SAM-like_N"/>
</dbReference>
<proteinExistence type="predicted"/>
<evidence type="ECO:0000256" key="7">
    <source>
        <dbReference type="ARBA" id="ARBA00023172"/>
    </source>
</evidence>
<evidence type="ECO:0000256" key="2">
    <source>
        <dbReference type="ARBA" id="ARBA00022490"/>
    </source>
</evidence>
<dbReference type="HOGENOM" id="CLU_027562_9_6_0"/>
<feature type="domain" description="Core-binding (CB)" evidence="11">
    <location>
        <begin position="40"/>
        <end position="118"/>
    </location>
</feature>
<dbReference type="InterPro" id="IPR011010">
    <property type="entry name" value="DNA_brk_join_enz"/>
</dbReference>
<dbReference type="PROSITE" id="PS51900">
    <property type="entry name" value="CB"/>
    <property type="match status" value="1"/>
</dbReference>
<dbReference type="GO" id="GO:0015074">
    <property type="term" value="P:DNA integration"/>
    <property type="evidence" value="ECO:0007669"/>
    <property type="project" value="UniProtKB-KW"/>
</dbReference>
<evidence type="ECO:0000313" key="13">
    <source>
        <dbReference type="Proteomes" id="UP000010798"/>
    </source>
</evidence>
<geneLocation type="plasmid" evidence="12 13">
    <name>pSINAC01</name>
</geneLocation>
<dbReference type="GO" id="GO:0005737">
    <property type="term" value="C:cytoplasm"/>
    <property type="evidence" value="ECO:0007669"/>
    <property type="project" value="UniProtKB-SubCell"/>
</dbReference>
<dbReference type="PROSITE" id="PS51898">
    <property type="entry name" value="TYR_RECOMBINASE"/>
    <property type="match status" value="1"/>
</dbReference>
<keyword evidence="4" id="KW-0159">Chromosome partition</keyword>
<evidence type="ECO:0000256" key="6">
    <source>
        <dbReference type="ARBA" id="ARBA00023125"/>
    </source>
</evidence>
<dbReference type="KEGG" id="saci:Sinac_7582"/>
<evidence type="ECO:0000256" key="8">
    <source>
        <dbReference type="ARBA" id="ARBA00023306"/>
    </source>
</evidence>
<dbReference type="PANTHER" id="PTHR30349:SF77">
    <property type="entry name" value="TYROSINE RECOMBINASE XERC"/>
    <property type="match status" value="1"/>
</dbReference>
<reference evidence="12 13" key="1">
    <citation type="submission" date="2012-02" db="EMBL/GenBank/DDBJ databases">
        <title>Complete sequence of plasmid 1 of Singulisphaera acidiphila DSM 18658.</title>
        <authorList>
            <consortium name="US DOE Joint Genome Institute (JGI-PGF)"/>
            <person name="Lucas S."/>
            <person name="Copeland A."/>
            <person name="Lapidus A."/>
            <person name="Glavina del Rio T."/>
            <person name="Dalin E."/>
            <person name="Tice H."/>
            <person name="Bruce D."/>
            <person name="Goodwin L."/>
            <person name="Pitluck S."/>
            <person name="Peters L."/>
            <person name="Ovchinnikova G."/>
            <person name="Chertkov O."/>
            <person name="Kyrpides N."/>
            <person name="Mavromatis K."/>
            <person name="Ivanova N."/>
            <person name="Brettin T."/>
            <person name="Detter J.C."/>
            <person name="Han C."/>
            <person name="Larimer F."/>
            <person name="Land M."/>
            <person name="Hauser L."/>
            <person name="Markowitz V."/>
            <person name="Cheng J.-F."/>
            <person name="Hugenholtz P."/>
            <person name="Woyke T."/>
            <person name="Wu D."/>
            <person name="Tindall B."/>
            <person name="Pomrenke H."/>
            <person name="Brambilla E."/>
            <person name="Klenk H.-P."/>
            <person name="Eisen J.A."/>
        </authorList>
    </citation>
    <scope>NUCLEOTIDE SEQUENCE [LARGE SCALE GENOMIC DNA]</scope>
    <source>
        <strain evidence="13">ATCC BAA-1392 / DSM 18658 / VKM B-2454 / MOB10</strain>
        <plasmid evidence="12 13">pSINAC01</plasmid>
    </source>
</reference>
<dbReference type="AlphaFoldDB" id="L0DQC3"/>
<protein>
    <submittedName>
        <fullName evidence="12">Site-specific recombinase XerD</fullName>
    </submittedName>
</protein>
<evidence type="ECO:0000256" key="5">
    <source>
        <dbReference type="ARBA" id="ARBA00022908"/>
    </source>
</evidence>
<dbReference type="GO" id="GO:0006310">
    <property type="term" value="P:DNA recombination"/>
    <property type="evidence" value="ECO:0007669"/>
    <property type="project" value="UniProtKB-KW"/>
</dbReference>
<sequence length="333" mass="37027">MMDRMDASTPKQSTTDCVNRQSHTALLLGMVPSPIRQAGEQAARRFVEFFTANIRNPNTRQAYARAVSHFFGWCAERAIALHEVEPILVAAYIEQHPGSAPSKKQALAAIRMLFDWLVVGQVLPMNPASSVRGPKHVTKRGKTPVLEADQARQLLDSLDIRSISGLRDRALIAVMVYSFARVSAVVGMNVGDYFQNGKRRWFRFHEKGGKVLEVPVHSKAEAYLDAYLTAAEIGDQTHTPLFRSITRHRTIGTTQPHRTDVFQMIKRRVKVAGLPATTGCHTFRATGITVFLQNGGTVEKAQQIAGHESPRTTKLYDRTNDAITVGEVERIVI</sequence>